<evidence type="ECO:0000313" key="4">
    <source>
        <dbReference type="Proteomes" id="UP001409585"/>
    </source>
</evidence>
<comment type="function">
    <text evidence="1">Catalyzes the sodium-dependent transport of glutamate.</text>
</comment>
<dbReference type="EMBL" id="BAABLX010000024">
    <property type="protein sequence ID" value="GAA4945124.1"/>
    <property type="molecule type" value="Genomic_DNA"/>
</dbReference>
<comment type="subcellular location">
    <subcellularLocation>
        <location evidence="1">Cell inner membrane</location>
        <topology evidence="1">Multi-pass membrane protein</topology>
    </subcellularLocation>
</comment>
<name>A0AAV3U3D0_9ALTE</name>
<feature type="transmembrane region" description="Helical" evidence="1">
    <location>
        <begin position="72"/>
        <end position="90"/>
    </location>
</feature>
<keyword evidence="4" id="KW-1185">Reference proteome</keyword>
<keyword evidence="1" id="KW-0472">Membrane</keyword>
<dbReference type="NCBIfam" id="TIGR00210">
    <property type="entry name" value="gltS"/>
    <property type="match status" value="1"/>
</dbReference>
<feature type="transmembrane region" description="Helical" evidence="1">
    <location>
        <begin position="277"/>
        <end position="302"/>
    </location>
</feature>
<keyword evidence="1" id="KW-0812">Transmembrane</keyword>
<keyword evidence="1" id="KW-0029">Amino-acid transport</keyword>
<evidence type="ECO:0000313" key="3">
    <source>
        <dbReference type="EMBL" id="GAA4945124.1"/>
    </source>
</evidence>
<feature type="transmembrane region" description="Helical" evidence="1">
    <location>
        <begin position="214"/>
        <end position="233"/>
    </location>
</feature>
<dbReference type="PANTHER" id="PTHR36178:SF1">
    <property type="entry name" value="SODIUM_GLUTAMATE SYMPORTER"/>
    <property type="match status" value="1"/>
</dbReference>
<dbReference type="GO" id="GO:0015813">
    <property type="term" value="P:L-glutamate transmembrane transport"/>
    <property type="evidence" value="ECO:0007669"/>
    <property type="project" value="UniProtKB-UniRule"/>
</dbReference>
<feature type="transmembrane region" description="Helical" evidence="1">
    <location>
        <begin position="41"/>
        <end position="60"/>
    </location>
</feature>
<keyword evidence="1" id="KW-0739">Sodium transport</keyword>
<keyword evidence="1" id="KW-0997">Cell inner membrane</keyword>
<dbReference type="PANTHER" id="PTHR36178">
    <property type="entry name" value="SLR0625 PROTEIN"/>
    <property type="match status" value="1"/>
</dbReference>
<organism evidence="3 4">
    <name type="scientific">Halioxenophilus aromaticivorans</name>
    <dbReference type="NCBI Taxonomy" id="1306992"/>
    <lineage>
        <taxon>Bacteria</taxon>
        <taxon>Pseudomonadati</taxon>
        <taxon>Pseudomonadota</taxon>
        <taxon>Gammaproteobacteria</taxon>
        <taxon>Alteromonadales</taxon>
        <taxon>Alteromonadaceae</taxon>
        <taxon>Halioxenophilus</taxon>
    </lineage>
</organism>
<dbReference type="InterPro" id="IPR004445">
    <property type="entry name" value="GltS"/>
</dbReference>
<evidence type="ECO:0000256" key="1">
    <source>
        <dbReference type="HAMAP-Rule" id="MF_02062"/>
    </source>
</evidence>
<reference evidence="4" key="1">
    <citation type="journal article" date="2019" name="Int. J. Syst. Evol. Microbiol.">
        <title>The Global Catalogue of Microorganisms (GCM) 10K type strain sequencing project: providing services to taxonomists for standard genome sequencing and annotation.</title>
        <authorList>
            <consortium name="The Broad Institute Genomics Platform"/>
            <consortium name="The Broad Institute Genome Sequencing Center for Infectious Disease"/>
            <person name="Wu L."/>
            <person name="Ma J."/>
        </authorList>
    </citation>
    <scope>NUCLEOTIDE SEQUENCE [LARGE SCALE GENOMIC DNA]</scope>
    <source>
        <strain evidence="4">JCM 19134</strain>
    </source>
</reference>
<dbReference type="GO" id="GO:0005886">
    <property type="term" value="C:plasma membrane"/>
    <property type="evidence" value="ECO:0007669"/>
    <property type="project" value="UniProtKB-SubCell"/>
</dbReference>
<keyword evidence="1" id="KW-1003">Cell membrane</keyword>
<feature type="transmembrane region" description="Helical" evidence="1">
    <location>
        <begin position="159"/>
        <end position="185"/>
    </location>
</feature>
<comment type="caution">
    <text evidence="3">The sequence shown here is derived from an EMBL/GenBank/DDBJ whole genome shotgun (WGS) entry which is preliminary data.</text>
</comment>
<dbReference type="Proteomes" id="UP001409585">
    <property type="component" value="Unassembled WGS sequence"/>
</dbReference>
<evidence type="ECO:0000256" key="2">
    <source>
        <dbReference type="NCBIfam" id="TIGR00210"/>
    </source>
</evidence>
<feature type="transmembrane region" description="Helical" evidence="1">
    <location>
        <begin position="245"/>
        <end position="265"/>
    </location>
</feature>
<feature type="transmembrane region" description="Helical" evidence="1">
    <location>
        <begin position="127"/>
        <end position="147"/>
    </location>
</feature>
<dbReference type="GO" id="GO:0015501">
    <property type="term" value="F:glutamate:sodium symporter activity"/>
    <property type="evidence" value="ECO:0007669"/>
    <property type="project" value="UniProtKB-UniRule"/>
</dbReference>
<feature type="transmembrane region" description="Helical" evidence="1">
    <location>
        <begin position="371"/>
        <end position="396"/>
    </location>
</feature>
<feature type="transmembrane region" description="Helical" evidence="1">
    <location>
        <begin position="96"/>
        <end position="120"/>
    </location>
</feature>
<dbReference type="Pfam" id="PF03616">
    <property type="entry name" value="Glt_symporter"/>
    <property type="match status" value="1"/>
</dbReference>
<feature type="transmembrane region" description="Helical" evidence="1">
    <location>
        <begin position="308"/>
        <end position="330"/>
    </location>
</feature>
<keyword evidence="1" id="KW-0406">Ion transport</keyword>
<dbReference type="AlphaFoldDB" id="A0AAV3U3D0"/>
<dbReference type="HAMAP" id="MF_02062">
    <property type="entry name" value="GltS"/>
    <property type="match status" value="1"/>
</dbReference>
<accession>A0AAV3U3D0</accession>
<dbReference type="RefSeq" id="WP_345422584.1">
    <property type="nucleotide sequence ID" value="NZ_AP031496.1"/>
</dbReference>
<feature type="transmembrane region" description="Helical" evidence="1">
    <location>
        <begin position="337"/>
        <end position="359"/>
    </location>
</feature>
<keyword evidence="1" id="KW-1133">Transmembrane helix</keyword>
<gene>
    <name evidence="1 3" type="primary">gltS</name>
    <name evidence="3" type="ORF">GCM10025791_25340</name>
</gene>
<keyword evidence="1" id="KW-0915">Sodium</keyword>
<keyword evidence="1" id="KW-0813">Transport</keyword>
<proteinExistence type="inferred from homology"/>
<sequence>MTQFVADNFLTFTLAILVFFLGVHTNRRVAFLRKYSIPEPVTGGLIAALFSLAVYLLVDIEIVYQLETRDILLVYFFTGIGLNAKISDLIQGGRPLIIMLALTLGYIVVQNIVGIVGALVVGQPKAVGVLAGSTSLIGGHGTTIAWAPEVISLGISNALEIGIACATIGLILASLIGGPIAQILINRFNLSSSEKDDVVGVSHHEEETGTIDHLNLMAVFLTLHITIVLGWFLNHAVSSLGLKLPLFVTCLLAGIFLSNTIPPLFPKIGWPVRTKALAVVSDFSLGLFLSMSLMSMQLWTIAGLAGPLMVILLMQTLAAIFFILFVLFPLMGRNYQAAVLSAGFGGFALGATPTAIANMTAVTKTHGPAPMAFIILPLIAAFFVDITNSFVIKFALSL</sequence>
<comment type="similarity">
    <text evidence="1">Belongs to the glutamate:Na(+) symporter (ESS) (TC 2.A.27) family.</text>
</comment>
<protein>
    <recommendedName>
        <fullName evidence="1 2">Sodium/glutamate symporter</fullName>
    </recommendedName>
</protein>
<keyword evidence="1" id="KW-0769">Symport</keyword>